<evidence type="ECO:0000256" key="1">
    <source>
        <dbReference type="ARBA" id="ARBA00022723"/>
    </source>
</evidence>
<dbReference type="Gene3D" id="4.10.240.10">
    <property type="entry name" value="Zn(2)-C6 fungal-type DNA-binding domain"/>
    <property type="match status" value="1"/>
</dbReference>
<evidence type="ECO:0000259" key="5">
    <source>
        <dbReference type="PROSITE" id="PS50048"/>
    </source>
</evidence>
<dbReference type="Proteomes" id="UP000319160">
    <property type="component" value="Unassembled WGS sequence"/>
</dbReference>
<reference evidence="7" key="1">
    <citation type="submission" date="2019-06" db="EMBL/GenBank/DDBJ databases">
        <title>Draft genome sequence of the griseofulvin-producing fungus Xylaria cubensis strain G536.</title>
        <authorList>
            <person name="Mead M.E."/>
            <person name="Raja H.A."/>
            <person name="Steenwyk J.L."/>
            <person name="Knowles S.L."/>
            <person name="Oberlies N.H."/>
            <person name="Rokas A."/>
        </authorList>
    </citation>
    <scope>NUCLEOTIDE SEQUENCE [LARGE SCALE GENOMIC DNA]</scope>
    <source>
        <strain evidence="7">G536</strain>
    </source>
</reference>
<dbReference type="PROSITE" id="PS00463">
    <property type="entry name" value="ZN2_CY6_FUNGAL_1"/>
    <property type="match status" value="1"/>
</dbReference>
<dbReference type="SMART" id="SM00906">
    <property type="entry name" value="Fungal_trans"/>
    <property type="match status" value="1"/>
</dbReference>
<feature type="coiled-coil region" evidence="3">
    <location>
        <begin position="445"/>
        <end position="472"/>
    </location>
</feature>
<keyword evidence="2" id="KW-0539">Nucleus</keyword>
<feature type="compositionally biased region" description="Low complexity" evidence="4">
    <location>
        <begin position="298"/>
        <end position="318"/>
    </location>
</feature>
<dbReference type="CDD" id="cd00067">
    <property type="entry name" value="GAL4"/>
    <property type="match status" value="1"/>
</dbReference>
<evidence type="ECO:0000256" key="3">
    <source>
        <dbReference type="SAM" id="Coils"/>
    </source>
</evidence>
<dbReference type="GO" id="GO:0008270">
    <property type="term" value="F:zinc ion binding"/>
    <property type="evidence" value="ECO:0007669"/>
    <property type="project" value="InterPro"/>
</dbReference>
<keyword evidence="7" id="KW-1185">Reference proteome</keyword>
<keyword evidence="1" id="KW-0479">Metal-binding</keyword>
<keyword evidence="3" id="KW-0175">Coiled coil</keyword>
<accession>A0A553HWA3</accession>
<dbReference type="SUPFAM" id="SSF57701">
    <property type="entry name" value="Zn2/Cys6 DNA-binding domain"/>
    <property type="match status" value="1"/>
</dbReference>
<evidence type="ECO:0000256" key="2">
    <source>
        <dbReference type="ARBA" id="ARBA00023242"/>
    </source>
</evidence>
<dbReference type="GO" id="GO:0006351">
    <property type="term" value="P:DNA-templated transcription"/>
    <property type="evidence" value="ECO:0007669"/>
    <property type="project" value="InterPro"/>
</dbReference>
<dbReference type="InterPro" id="IPR007219">
    <property type="entry name" value="XnlR_reg_dom"/>
</dbReference>
<dbReference type="InterPro" id="IPR050987">
    <property type="entry name" value="AtrR-like"/>
</dbReference>
<evidence type="ECO:0000313" key="6">
    <source>
        <dbReference type="EMBL" id="TRX92213.1"/>
    </source>
</evidence>
<dbReference type="Pfam" id="PF00172">
    <property type="entry name" value="Zn_clus"/>
    <property type="match status" value="1"/>
</dbReference>
<dbReference type="InterPro" id="IPR036864">
    <property type="entry name" value="Zn2-C6_fun-type_DNA-bd_sf"/>
</dbReference>
<dbReference type="OrthoDB" id="2110361at2759"/>
<dbReference type="EMBL" id="VFLP01000038">
    <property type="protein sequence ID" value="TRX92213.1"/>
    <property type="molecule type" value="Genomic_DNA"/>
</dbReference>
<feature type="domain" description="Zn(2)-C6 fungal-type" evidence="5">
    <location>
        <begin position="407"/>
        <end position="438"/>
    </location>
</feature>
<proteinExistence type="predicted"/>
<sequence length="1106" mass="122927">MRQTWPTNAHHSPKGGRVPMAQPSRKSLFPHVIALVYAQTRQLPNAESGFWNLGHTPLDEASFIEALVLQDGIGSGVAHLDKYRRRGLVAETKAENYGTVPFHSVLVPMNGEMMNAVETLAGWLAASVVTDRTGCPPWGMARRLRSRKDQQAEATTTTRSAITDGLLALLRPWYGTYLEKHRYIKSIVGNVFTRSCWHNPSAEEKRLGTAALQSHSAEHRDCLERAPGVVARKSILLLRHMVRGRSDPFMPCMLALARPGPSAFHFAGKSLEVEPHQPTEGWGAKNSMMAASSHNLFPRSPTRSYDSSSVSSATSPRPQVHYLNSLMGPNVRSNPAHTPQPIGIPPLPSVNQSSFQPFTPVTASSIMGRESLASGESVVSTPGLSSAQLSNVQAQKRAYRQRRKDPSCDACRERKVKCDATETTSCSECSSRNVKCQFTKETNRRMSSIKQVQDLEKQMERVRRENNSLRRSLAERTGGEHMDVDAEVVEHFVLRLPDLNSEPRKRKRASAIHDYARARVPFRNVSKGLLKAPAPYRPWPLESAIFDQVRPPLPAKLITDKLLHSYYAAVHVMTPILHWPSFQHDVDRLYQSNDLRQVPSPWLAMFFAVLSVGCLFSTDPAPDRTIQAGEFMDASRNLMDPWANDYVLDDVRGLFLLGVALYEMNLKSAAWKWLGKAIRCAQDLELHLEVGTRSRVEADMRRRVWWAVYIFDRTLSLEIGRPFMIDDADCDVALPEPCDDHLLESEGPILLPNATPLTQFMHAIINVVRSFTALRKAFSASMIERPRLATFDSHFTSCQSHFPPVLDPNNSETIAPHVVMPLTHLLSARLHLHRHNLTPSCPTEARIEAIEQCTSTAFETARLMERSNANLPDSATTLLVTHVFRSTLFLLLMGYKEQATTCLKVLKSVHEKRDITVACGRYLSFFVRTLRSKQHEAVERLPRPAIPGYTLQHAPVDVRVVQESLLRDEELLLYVSADMQANAETAWIWVGAERDTPVPPPVTARGVAAIEKRTGLTVEERQDWGGWDNLLELVRGLGPATAPSTIPNYGLATAPLTAQTLPPIVMDSATVPRGGAPGPDSSKNSPAPGAGSSSRSTERISIANII</sequence>
<feature type="compositionally biased region" description="Low complexity" evidence="4">
    <location>
        <begin position="1081"/>
        <end position="1095"/>
    </location>
</feature>
<dbReference type="SMART" id="SM00066">
    <property type="entry name" value="GAL4"/>
    <property type="match status" value="1"/>
</dbReference>
<name>A0A553HWA3_9PEZI</name>
<evidence type="ECO:0000256" key="4">
    <source>
        <dbReference type="SAM" id="MobiDB-lite"/>
    </source>
</evidence>
<dbReference type="Pfam" id="PF04082">
    <property type="entry name" value="Fungal_trans"/>
    <property type="match status" value="1"/>
</dbReference>
<feature type="region of interest" description="Disordered" evidence="4">
    <location>
        <begin position="1"/>
        <end position="21"/>
    </location>
</feature>
<dbReference type="InterPro" id="IPR001138">
    <property type="entry name" value="Zn2Cys6_DnaBD"/>
</dbReference>
<feature type="compositionally biased region" description="Polar residues" evidence="4">
    <location>
        <begin position="1"/>
        <end position="10"/>
    </location>
</feature>
<gene>
    <name evidence="6" type="ORF">FHL15_006828</name>
</gene>
<organism evidence="6 7">
    <name type="scientific">Xylaria flabelliformis</name>
    <dbReference type="NCBI Taxonomy" id="2512241"/>
    <lineage>
        <taxon>Eukaryota</taxon>
        <taxon>Fungi</taxon>
        <taxon>Dikarya</taxon>
        <taxon>Ascomycota</taxon>
        <taxon>Pezizomycotina</taxon>
        <taxon>Sordariomycetes</taxon>
        <taxon>Xylariomycetidae</taxon>
        <taxon>Xylariales</taxon>
        <taxon>Xylariaceae</taxon>
        <taxon>Xylaria</taxon>
    </lineage>
</organism>
<dbReference type="AlphaFoldDB" id="A0A553HWA3"/>
<dbReference type="CDD" id="cd12148">
    <property type="entry name" value="fungal_TF_MHR"/>
    <property type="match status" value="1"/>
</dbReference>
<dbReference type="GO" id="GO:0003677">
    <property type="term" value="F:DNA binding"/>
    <property type="evidence" value="ECO:0007669"/>
    <property type="project" value="InterPro"/>
</dbReference>
<dbReference type="PANTHER" id="PTHR46910:SF1">
    <property type="entry name" value="MISCELLANEOUS ZN(II)2CYS6 TRANSCRIPTION FACTOR (EUROFUNG)-RELATED"/>
    <property type="match status" value="1"/>
</dbReference>
<dbReference type="PROSITE" id="PS50048">
    <property type="entry name" value="ZN2_CY6_FUNGAL_2"/>
    <property type="match status" value="1"/>
</dbReference>
<feature type="region of interest" description="Disordered" evidence="4">
    <location>
        <begin position="297"/>
        <end position="319"/>
    </location>
</feature>
<protein>
    <recommendedName>
        <fullName evidence="5">Zn(2)-C6 fungal-type domain-containing protein</fullName>
    </recommendedName>
</protein>
<dbReference type="GO" id="GO:0000981">
    <property type="term" value="F:DNA-binding transcription factor activity, RNA polymerase II-specific"/>
    <property type="evidence" value="ECO:0007669"/>
    <property type="project" value="InterPro"/>
</dbReference>
<dbReference type="PANTHER" id="PTHR46910">
    <property type="entry name" value="TRANSCRIPTION FACTOR PDR1"/>
    <property type="match status" value="1"/>
</dbReference>
<feature type="region of interest" description="Disordered" evidence="4">
    <location>
        <begin position="1067"/>
        <end position="1106"/>
    </location>
</feature>
<dbReference type="STRING" id="2512241.A0A553HWA3"/>
<comment type="caution">
    <text evidence="6">The sequence shown here is derived from an EMBL/GenBank/DDBJ whole genome shotgun (WGS) entry which is preliminary data.</text>
</comment>
<evidence type="ECO:0000313" key="7">
    <source>
        <dbReference type="Proteomes" id="UP000319160"/>
    </source>
</evidence>